<evidence type="ECO:0000313" key="3">
    <source>
        <dbReference type="Proteomes" id="UP001189429"/>
    </source>
</evidence>
<feature type="region of interest" description="Disordered" evidence="1">
    <location>
        <begin position="369"/>
        <end position="394"/>
    </location>
</feature>
<feature type="region of interest" description="Disordered" evidence="1">
    <location>
        <begin position="862"/>
        <end position="885"/>
    </location>
</feature>
<feature type="compositionally biased region" description="Gly residues" evidence="1">
    <location>
        <begin position="554"/>
        <end position="575"/>
    </location>
</feature>
<gene>
    <name evidence="2" type="ORF">PCOR1329_LOCUS71138</name>
</gene>
<feature type="compositionally biased region" description="Basic and acidic residues" evidence="1">
    <location>
        <begin position="997"/>
        <end position="1012"/>
    </location>
</feature>
<accession>A0ABN9WW44</accession>
<evidence type="ECO:0008006" key="4">
    <source>
        <dbReference type="Google" id="ProtNLM"/>
    </source>
</evidence>
<keyword evidence="3" id="KW-1185">Reference proteome</keyword>
<feature type="region of interest" description="Disordered" evidence="1">
    <location>
        <begin position="902"/>
        <end position="935"/>
    </location>
</feature>
<feature type="region of interest" description="Disordered" evidence="1">
    <location>
        <begin position="1"/>
        <end position="35"/>
    </location>
</feature>
<feature type="region of interest" description="Disordered" evidence="1">
    <location>
        <begin position="554"/>
        <end position="613"/>
    </location>
</feature>
<feature type="compositionally biased region" description="Basic and acidic residues" evidence="1">
    <location>
        <begin position="869"/>
        <end position="885"/>
    </location>
</feature>
<name>A0ABN9WW44_9DINO</name>
<feature type="region of interest" description="Disordered" evidence="1">
    <location>
        <begin position="997"/>
        <end position="1045"/>
    </location>
</feature>
<feature type="compositionally biased region" description="Basic residues" evidence="1">
    <location>
        <begin position="824"/>
        <end position="834"/>
    </location>
</feature>
<dbReference type="Proteomes" id="UP001189429">
    <property type="component" value="Unassembled WGS sequence"/>
</dbReference>
<evidence type="ECO:0000313" key="2">
    <source>
        <dbReference type="EMBL" id="CAK0891096.1"/>
    </source>
</evidence>
<proteinExistence type="predicted"/>
<feature type="compositionally biased region" description="Basic residues" evidence="1">
    <location>
        <begin position="803"/>
        <end position="813"/>
    </location>
</feature>
<feature type="compositionally biased region" description="Low complexity" evidence="1">
    <location>
        <begin position="576"/>
        <end position="599"/>
    </location>
</feature>
<dbReference type="EMBL" id="CAUYUJ010019427">
    <property type="protein sequence ID" value="CAK0891096.1"/>
    <property type="molecule type" value="Genomic_DNA"/>
</dbReference>
<organism evidence="2 3">
    <name type="scientific">Prorocentrum cordatum</name>
    <dbReference type="NCBI Taxonomy" id="2364126"/>
    <lineage>
        <taxon>Eukaryota</taxon>
        <taxon>Sar</taxon>
        <taxon>Alveolata</taxon>
        <taxon>Dinophyceae</taxon>
        <taxon>Prorocentrales</taxon>
        <taxon>Prorocentraceae</taxon>
        <taxon>Prorocentrum</taxon>
    </lineage>
</organism>
<feature type="compositionally biased region" description="Gly residues" evidence="1">
    <location>
        <begin position="1"/>
        <end position="22"/>
    </location>
</feature>
<comment type="caution">
    <text evidence="2">The sequence shown here is derived from an EMBL/GenBank/DDBJ whole genome shotgun (WGS) entry which is preliminary data.</text>
</comment>
<feature type="compositionally biased region" description="Low complexity" evidence="1">
    <location>
        <begin position="23"/>
        <end position="35"/>
    </location>
</feature>
<protein>
    <recommendedName>
        <fullName evidence="4">RRM domain-containing protein</fullName>
    </recommendedName>
</protein>
<feature type="region of interest" description="Disordered" evidence="1">
    <location>
        <begin position="794"/>
        <end position="842"/>
    </location>
</feature>
<evidence type="ECO:0000256" key="1">
    <source>
        <dbReference type="SAM" id="MobiDB-lite"/>
    </source>
</evidence>
<sequence length="1045" mass="107874">MAAWGGGGWGGDGWGGGSGGGQARSASGAGGANNNNNNNNALYVTEVPSEWDEAALWRVCQEEQLPWNTLEGVKWLAQRHGSRRRAIILKCTTAEAASATLKALKGKQGCDSSGAPYALVARFAEHRQKPGGWDAGAAWAADAGGGRDGGWQAGGGCGAGGAEWLAGAAAEDGQQGGAGWGGWQDPGAGGGAAGWGGRHDEAERVTSVAAAGLRVRNRASWHMGSIAAPENECGDTNFIRITLITGEETVESIDMWETEDGRPLVRAARAVPLMVGLRVRNKQNQRTGMVVGLTTDPTAFRILFDDGEDATREVHRFETEEGAPLRPASLATTALGGGTAGHGHVDHGQGARGAPPAQAWGAAEAWRCGAPDAQPQPALARPPDGPPDGGHAADASIGQAWARVDEAWGPAEPYAGAEIFVKDVPAHWEEDDLRRLHQSARVDVSTILKIRFIPKRQNATARAVVHYSAPWAAHSAIRQLGAQVASMPKPASLMRFHICQPSRRPDAPAPSGGAADKGAAAAAGSAAAAGYAARGWGAGEAAGGTGDWGAGGAAGPAAGGAAGGWGAGAAAGREGGATASGWGAGAAGWSDGAASWAEWGGQGGGASEGWAATASQQEAAVPELRVRHRRTWKAGVVVRAEGILPGTVRVRLDGGEEADHPVDLFEVEQSGRPLGPPLQSVPAPAEPGVRVRNMKTRTGRIGVVCDPAPDSWVGDGYFAVRFEDGDTAVRQLEMFRTLDGRRLVERPAAHLPRSDSTGSAIPQVGLPVRNRWTQRLGTIVGLDASWQGSISVRFEDGQDGRAGPRHVRARRGRPASGVGDQQRGRPRGPRRHLGRGGLAGHPEGRRLGFELVFVVWRRQRTTGGARADGQPKKGGNDWVARRPGDGLKAAEPKFEAAPEVFHPPPGAEAAQPQRHAACPQGASREAARSHRQATSLRGVAVAAPPGPAPAPAAPAAPARAAAAPAAPAVAAAPAAQRAGAAAEVRSECSRELAKVKREKAELERQARQDPETLRLQQLLRDAGIEDKASPRAASDGGGAEAPARP</sequence>
<reference evidence="2" key="1">
    <citation type="submission" date="2023-10" db="EMBL/GenBank/DDBJ databases">
        <authorList>
            <person name="Chen Y."/>
            <person name="Shah S."/>
            <person name="Dougan E. K."/>
            <person name="Thang M."/>
            <person name="Chan C."/>
        </authorList>
    </citation>
    <scope>NUCLEOTIDE SEQUENCE [LARGE SCALE GENOMIC DNA]</scope>
</reference>